<keyword evidence="6 7" id="KW-0057">Aromatic amino acid biosynthesis</keyword>
<name>A0A2W1N099_9FLAO</name>
<dbReference type="PRINTS" id="PR01100">
    <property type="entry name" value="SHIKIMTKNASE"/>
</dbReference>
<keyword evidence="9" id="KW-1185">Reference proteome</keyword>
<dbReference type="PANTHER" id="PTHR21087">
    <property type="entry name" value="SHIKIMATE KINASE"/>
    <property type="match status" value="1"/>
</dbReference>
<dbReference type="InterPro" id="IPR000623">
    <property type="entry name" value="Shikimate_kinase/TSH1"/>
</dbReference>
<evidence type="ECO:0000256" key="6">
    <source>
        <dbReference type="ARBA" id="ARBA00023141"/>
    </source>
</evidence>
<feature type="binding site" evidence="7">
    <location>
        <position position="56"/>
    </location>
    <ligand>
        <name>substrate</name>
    </ligand>
</feature>
<feature type="binding site" evidence="7">
    <location>
        <position position="77"/>
    </location>
    <ligand>
        <name>substrate</name>
    </ligand>
</feature>
<dbReference type="GO" id="GO:0000287">
    <property type="term" value="F:magnesium ion binding"/>
    <property type="evidence" value="ECO:0007669"/>
    <property type="project" value="UniProtKB-UniRule"/>
</dbReference>
<dbReference type="GO" id="GO:0005829">
    <property type="term" value="C:cytosol"/>
    <property type="evidence" value="ECO:0007669"/>
    <property type="project" value="TreeGrafter"/>
</dbReference>
<evidence type="ECO:0000256" key="1">
    <source>
        <dbReference type="ARBA" id="ARBA00022605"/>
    </source>
</evidence>
<dbReference type="AlphaFoldDB" id="A0A2W1N099"/>
<keyword evidence="1 7" id="KW-0028">Amino-acid biosynthesis</keyword>
<evidence type="ECO:0000256" key="4">
    <source>
        <dbReference type="ARBA" id="ARBA00022777"/>
    </source>
</evidence>
<dbReference type="EC" id="2.7.1.71" evidence="7"/>
<keyword evidence="7" id="KW-0479">Metal-binding</keyword>
<proteinExistence type="inferred from homology"/>
<dbReference type="SUPFAM" id="SSF52540">
    <property type="entry name" value="P-loop containing nucleoside triphosphate hydrolases"/>
    <property type="match status" value="1"/>
</dbReference>
<dbReference type="PANTHER" id="PTHR21087:SF16">
    <property type="entry name" value="SHIKIMATE KINASE 1, CHLOROPLASTIC"/>
    <property type="match status" value="1"/>
</dbReference>
<dbReference type="InterPro" id="IPR027417">
    <property type="entry name" value="P-loop_NTPase"/>
</dbReference>
<comment type="pathway">
    <text evidence="7">Metabolic intermediate biosynthesis; chorismate biosynthesis; chorismate from D-erythrose 4-phosphate and phosphoenolpyruvate: step 5/7.</text>
</comment>
<keyword evidence="7" id="KW-0963">Cytoplasm</keyword>
<evidence type="ECO:0000256" key="7">
    <source>
        <dbReference type="HAMAP-Rule" id="MF_00109"/>
    </source>
</evidence>
<comment type="caution">
    <text evidence="7">Lacks conserved residue(s) required for the propagation of feature annotation.</text>
</comment>
<dbReference type="UniPathway" id="UPA00053">
    <property type="reaction ID" value="UER00088"/>
</dbReference>
<dbReference type="GO" id="GO:0005524">
    <property type="term" value="F:ATP binding"/>
    <property type="evidence" value="ECO:0007669"/>
    <property type="project" value="UniProtKB-UniRule"/>
</dbReference>
<dbReference type="Pfam" id="PF01202">
    <property type="entry name" value="SKI"/>
    <property type="match status" value="1"/>
</dbReference>
<keyword evidence="3 7" id="KW-0547">Nucleotide-binding</keyword>
<keyword evidence="2 7" id="KW-0808">Transferase</keyword>
<dbReference type="EMBL" id="QKSB01000002">
    <property type="protein sequence ID" value="PZE17949.1"/>
    <property type="molecule type" value="Genomic_DNA"/>
</dbReference>
<organism evidence="8 9">
    <name type="scientific">Putridiphycobacter roseus</name>
    <dbReference type="NCBI Taxonomy" id="2219161"/>
    <lineage>
        <taxon>Bacteria</taxon>
        <taxon>Pseudomonadati</taxon>
        <taxon>Bacteroidota</taxon>
        <taxon>Flavobacteriia</taxon>
        <taxon>Flavobacteriales</taxon>
        <taxon>Crocinitomicaceae</taxon>
        <taxon>Putridiphycobacter</taxon>
    </lineage>
</organism>
<feature type="binding site" evidence="7">
    <location>
        <position position="140"/>
    </location>
    <ligand>
        <name>substrate</name>
    </ligand>
</feature>
<dbReference type="RefSeq" id="WP_111062100.1">
    <property type="nucleotide sequence ID" value="NZ_JBHUCU010000002.1"/>
</dbReference>
<keyword evidence="4 7" id="KW-0418">Kinase</keyword>
<dbReference type="Proteomes" id="UP000249248">
    <property type="component" value="Unassembled WGS sequence"/>
</dbReference>
<feature type="binding site" evidence="7">
    <location>
        <begin position="10"/>
        <end position="15"/>
    </location>
    <ligand>
        <name>ATP</name>
        <dbReference type="ChEBI" id="CHEBI:30616"/>
    </ligand>
</feature>
<evidence type="ECO:0000256" key="2">
    <source>
        <dbReference type="ARBA" id="ARBA00022679"/>
    </source>
</evidence>
<feature type="binding site" evidence="7">
    <location>
        <position position="116"/>
    </location>
    <ligand>
        <name>ATP</name>
        <dbReference type="ChEBI" id="CHEBI:30616"/>
    </ligand>
</feature>
<reference evidence="8 9" key="1">
    <citation type="submission" date="2018-06" db="EMBL/GenBank/DDBJ databases">
        <title>The draft genome sequence of Crocinitomix sp. SM1701.</title>
        <authorList>
            <person name="Zhang X."/>
        </authorList>
    </citation>
    <scope>NUCLEOTIDE SEQUENCE [LARGE SCALE GENOMIC DNA]</scope>
    <source>
        <strain evidence="8 9">SM1701</strain>
    </source>
</reference>
<dbReference type="GO" id="GO:0004765">
    <property type="term" value="F:shikimate kinase activity"/>
    <property type="evidence" value="ECO:0007669"/>
    <property type="project" value="UniProtKB-UniRule"/>
</dbReference>
<dbReference type="Gene3D" id="3.40.50.300">
    <property type="entry name" value="P-loop containing nucleotide triphosphate hydrolases"/>
    <property type="match status" value="1"/>
</dbReference>
<comment type="catalytic activity">
    <reaction evidence="7">
        <text>shikimate + ATP = 3-phosphoshikimate + ADP + H(+)</text>
        <dbReference type="Rhea" id="RHEA:13121"/>
        <dbReference type="ChEBI" id="CHEBI:15378"/>
        <dbReference type="ChEBI" id="CHEBI:30616"/>
        <dbReference type="ChEBI" id="CHEBI:36208"/>
        <dbReference type="ChEBI" id="CHEBI:145989"/>
        <dbReference type="ChEBI" id="CHEBI:456216"/>
        <dbReference type="EC" id="2.7.1.71"/>
    </reaction>
</comment>
<feature type="binding site" evidence="7">
    <location>
        <position position="14"/>
    </location>
    <ligand>
        <name>Mg(2+)</name>
        <dbReference type="ChEBI" id="CHEBI:18420"/>
    </ligand>
</feature>
<protein>
    <recommendedName>
        <fullName evidence="7">Shikimate kinase</fullName>
        <shortName evidence="7">SK</shortName>
        <ecNumber evidence="7">2.7.1.71</ecNumber>
    </recommendedName>
</protein>
<dbReference type="InterPro" id="IPR031322">
    <property type="entry name" value="Shikimate/glucono_kinase"/>
</dbReference>
<keyword evidence="7" id="KW-0460">Magnesium</keyword>
<evidence type="ECO:0000256" key="3">
    <source>
        <dbReference type="ARBA" id="ARBA00022741"/>
    </source>
</evidence>
<dbReference type="GO" id="GO:0008652">
    <property type="term" value="P:amino acid biosynthetic process"/>
    <property type="evidence" value="ECO:0007669"/>
    <property type="project" value="UniProtKB-KW"/>
</dbReference>
<sequence length="181" mass="20297">MNIFLIGFMGTGKSSLGKKLAKRLNMHFIDSDQAIELDSQLSIPEIFSQQGEAGFRTLEHVWLEKVEDQNAVIALGGGTPCFMDNMALIQEKGISIHLVLSIGNITNRLWEAKTPRPLLKPYLNNKEALATFISKSMAQRLPFYRGADITFEASNMKAVKLDLLVKMIEDQINLKNAKIHH</sequence>
<keyword evidence="5 7" id="KW-0067">ATP-binding</keyword>
<comment type="subcellular location">
    <subcellularLocation>
        <location evidence="7">Cytoplasm</location>
    </subcellularLocation>
</comment>
<evidence type="ECO:0000256" key="5">
    <source>
        <dbReference type="ARBA" id="ARBA00022840"/>
    </source>
</evidence>
<comment type="similarity">
    <text evidence="7">Belongs to the shikimate kinase family.</text>
</comment>
<dbReference type="CDD" id="cd00464">
    <property type="entry name" value="SK"/>
    <property type="match status" value="1"/>
</dbReference>
<evidence type="ECO:0000313" key="9">
    <source>
        <dbReference type="Proteomes" id="UP000249248"/>
    </source>
</evidence>
<dbReference type="GO" id="GO:0009073">
    <property type="term" value="P:aromatic amino acid family biosynthetic process"/>
    <property type="evidence" value="ECO:0007669"/>
    <property type="project" value="UniProtKB-KW"/>
</dbReference>
<comment type="subunit">
    <text evidence="7">Monomer.</text>
</comment>
<evidence type="ECO:0000313" key="8">
    <source>
        <dbReference type="EMBL" id="PZE17949.1"/>
    </source>
</evidence>
<dbReference type="HAMAP" id="MF_00109">
    <property type="entry name" value="Shikimate_kinase"/>
    <property type="match status" value="1"/>
</dbReference>
<comment type="caution">
    <text evidence="8">The sequence shown here is derived from an EMBL/GenBank/DDBJ whole genome shotgun (WGS) entry which is preliminary data.</text>
</comment>
<comment type="function">
    <text evidence="7">Catalyzes the specific phosphorylation of the 3-hydroxyl group of shikimic acid using ATP as a cosubstrate.</text>
</comment>
<comment type="cofactor">
    <cofactor evidence="7">
        <name>Mg(2+)</name>
        <dbReference type="ChEBI" id="CHEBI:18420"/>
    </cofactor>
    <text evidence="7">Binds 1 Mg(2+) ion per subunit.</text>
</comment>
<accession>A0A2W1N099</accession>
<gene>
    <name evidence="7" type="primary">aroK</name>
    <name evidence="8" type="ORF">DNU06_04840</name>
</gene>
<feature type="binding site" evidence="7">
    <location>
        <position position="32"/>
    </location>
    <ligand>
        <name>substrate</name>
    </ligand>
</feature>
<dbReference type="OrthoDB" id="9800332at2"/>
<dbReference type="GO" id="GO:0009423">
    <property type="term" value="P:chorismate biosynthetic process"/>
    <property type="evidence" value="ECO:0007669"/>
    <property type="project" value="UniProtKB-UniRule"/>
</dbReference>